<sequence>MIIDFQFKDIAEIAAKVVVLKDERIRYWNDIVSNTNTVIAVSKIMGIKDQYKAIVRWMVVDQIIKGGYTEEDARLGEICRNEIEKCDKALADCICKEITDKVLSKVAEILSNRL</sequence>
<name>A0A3E5F1I2_BACUN</name>
<organism evidence="1 2">
    <name type="scientific">Bacteroides uniformis</name>
    <dbReference type="NCBI Taxonomy" id="820"/>
    <lineage>
        <taxon>Bacteria</taxon>
        <taxon>Pseudomonadati</taxon>
        <taxon>Bacteroidota</taxon>
        <taxon>Bacteroidia</taxon>
        <taxon>Bacteroidales</taxon>
        <taxon>Bacteroidaceae</taxon>
        <taxon>Bacteroides</taxon>
    </lineage>
</organism>
<proteinExistence type="predicted"/>
<accession>A0A3E5F1I2</accession>
<comment type="caution">
    <text evidence="1">The sequence shown here is derived from an EMBL/GenBank/DDBJ whole genome shotgun (WGS) entry which is preliminary data.</text>
</comment>
<dbReference type="EMBL" id="QSVA01000005">
    <property type="protein sequence ID" value="RGN95105.1"/>
    <property type="molecule type" value="Genomic_DNA"/>
</dbReference>
<reference evidence="1 2" key="1">
    <citation type="submission" date="2018-08" db="EMBL/GenBank/DDBJ databases">
        <title>A genome reference for cultivated species of the human gut microbiota.</title>
        <authorList>
            <person name="Zou Y."/>
            <person name="Xue W."/>
            <person name="Luo G."/>
        </authorList>
    </citation>
    <scope>NUCLEOTIDE SEQUENCE [LARGE SCALE GENOMIC DNA]</scope>
    <source>
        <strain evidence="1 2">OM03-4</strain>
    </source>
</reference>
<gene>
    <name evidence="1" type="ORF">DXB37_08050</name>
</gene>
<evidence type="ECO:0000313" key="1">
    <source>
        <dbReference type="EMBL" id="RGN95105.1"/>
    </source>
</evidence>
<protein>
    <submittedName>
        <fullName evidence="1">Uncharacterized protein</fullName>
    </submittedName>
</protein>
<evidence type="ECO:0000313" key="2">
    <source>
        <dbReference type="Proteomes" id="UP000260759"/>
    </source>
</evidence>
<dbReference type="AlphaFoldDB" id="A0A3E5F1I2"/>
<dbReference type="RefSeq" id="WP_117600140.1">
    <property type="nucleotide sequence ID" value="NZ_QSVA01000005.1"/>
</dbReference>
<dbReference type="Proteomes" id="UP000260759">
    <property type="component" value="Unassembled WGS sequence"/>
</dbReference>